<organism evidence="9 10">
    <name type="scientific">Aureliella helgolandensis</name>
    <dbReference type="NCBI Taxonomy" id="2527968"/>
    <lineage>
        <taxon>Bacteria</taxon>
        <taxon>Pseudomonadati</taxon>
        <taxon>Planctomycetota</taxon>
        <taxon>Planctomycetia</taxon>
        <taxon>Pirellulales</taxon>
        <taxon>Pirellulaceae</taxon>
        <taxon>Aureliella</taxon>
    </lineage>
</organism>
<comment type="pathway">
    <text evidence="2">Carbohydrate acid metabolism; 2-dehydro-3-deoxy-D-gluconate degradation; D-glyceraldehyde 3-phosphate and pyruvate from 2-dehydro-3-deoxy-D-gluconate: step 2/2.</text>
</comment>
<dbReference type="InterPro" id="IPR031338">
    <property type="entry name" value="KDPG/KHG_AS_2"/>
</dbReference>
<dbReference type="Pfam" id="PF01081">
    <property type="entry name" value="Aldolase"/>
    <property type="match status" value="1"/>
</dbReference>
<dbReference type="RefSeq" id="WP_145081010.1">
    <property type="nucleotide sequence ID" value="NZ_CP036298.1"/>
</dbReference>
<evidence type="ECO:0000256" key="7">
    <source>
        <dbReference type="ARBA" id="ARBA00023270"/>
    </source>
</evidence>
<dbReference type="InterPro" id="IPR013785">
    <property type="entry name" value="Aldolase_TIM"/>
</dbReference>
<dbReference type="PROSITE" id="PS00159">
    <property type="entry name" value="ALDOLASE_KDPG_KHG_1"/>
    <property type="match status" value="1"/>
</dbReference>
<accession>A0A518GAP9</accession>
<dbReference type="EMBL" id="CP036298">
    <property type="protein sequence ID" value="QDV25643.1"/>
    <property type="molecule type" value="Genomic_DNA"/>
</dbReference>
<evidence type="ECO:0000256" key="2">
    <source>
        <dbReference type="ARBA" id="ARBA00004736"/>
    </source>
</evidence>
<evidence type="ECO:0000256" key="4">
    <source>
        <dbReference type="ARBA" id="ARBA00011233"/>
    </source>
</evidence>
<proteinExistence type="inferred from homology"/>
<gene>
    <name evidence="9" type="primary">eda</name>
    <name evidence="9" type="ORF">Q31a_39690</name>
</gene>
<keyword evidence="10" id="KW-1185">Reference proteome</keyword>
<evidence type="ECO:0000256" key="5">
    <source>
        <dbReference type="ARBA" id="ARBA00013063"/>
    </source>
</evidence>
<sequence length="225" mass="24190">MQLRSQFPLKLFEQIQSCGIIAVLVIDEVRHAVPLAKALLDGGINVMELTLRTPVALEALQAIRREVPEMVAGIGTILTPAQVDQVAQVGAAFGVAPGLNRRVMQQSQALDLPFAPGIATPSEVEAAVELGCRDLKFFPAEPTGGVAYLSSLNAPYAHLGLRYIPLGGLNFENFISYLSLPFVPAVGGSWIAPRKAIQDEQWEVITSNATESRRLIDAQNFGDAT</sequence>
<dbReference type="CDD" id="cd00452">
    <property type="entry name" value="KDPG_aldolase"/>
    <property type="match status" value="1"/>
</dbReference>
<dbReference type="EC" id="4.1.2.14" evidence="5"/>
<dbReference type="PANTHER" id="PTHR30246:SF1">
    <property type="entry name" value="2-DEHYDRO-3-DEOXY-6-PHOSPHOGALACTONATE ALDOLASE-RELATED"/>
    <property type="match status" value="1"/>
</dbReference>
<dbReference type="GO" id="GO:0008675">
    <property type="term" value="F:2-dehydro-3-deoxy-phosphogluconate aldolase activity"/>
    <property type="evidence" value="ECO:0007669"/>
    <property type="project" value="UniProtKB-EC"/>
</dbReference>
<keyword evidence="6" id="KW-0456">Lyase</keyword>
<dbReference type="SUPFAM" id="SSF51569">
    <property type="entry name" value="Aldolase"/>
    <property type="match status" value="1"/>
</dbReference>
<dbReference type="InterPro" id="IPR031337">
    <property type="entry name" value="KDPG/KHG_AS_1"/>
</dbReference>
<keyword evidence="7" id="KW-0704">Schiff base</keyword>
<dbReference type="KEGG" id="ahel:Q31a_39690"/>
<comment type="subunit">
    <text evidence="4">Homotrimer.</text>
</comment>
<comment type="catalytic activity">
    <reaction evidence="1">
        <text>2-dehydro-3-deoxy-6-phospho-D-gluconate = D-glyceraldehyde 3-phosphate + pyruvate</text>
        <dbReference type="Rhea" id="RHEA:17089"/>
        <dbReference type="ChEBI" id="CHEBI:15361"/>
        <dbReference type="ChEBI" id="CHEBI:57569"/>
        <dbReference type="ChEBI" id="CHEBI:59776"/>
        <dbReference type="EC" id="4.1.2.14"/>
    </reaction>
</comment>
<dbReference type="AlphaFoldDB" id="A0A518GAP9"/>
<evidence type="ECO:0000313" key="9">
    <source>
        <dbReference type="EMBL" id="QDV25643.1"/>
    </source>
</evidence>
<comment type="similarity">
    <text evidence="3">Belongs to the KHG/KDPG aldolase family.</text>
</comment>
<evidence type="ECO:0000256" key="3">
    <source>
        <dbReference type="ARBA" id="ARBA00006906"/>
    </source>
</evidence>
<dbReference type="OrthoDB" id="9802667at2"/>
<dbReference type="NCBIfam" id="TIGR01182">
    <property type="entry name" value="eda"/>
    <property type="match status" value="1"/>
</dbReference>
<evidence type="ECO:0000256" key="6">
    <source>
        <dbReference type="ARBA" id="ARBA00023239"/>
    </source>
</evidence>
<name>A0A518GAP9_9BACT</name>
<reference evidence="9 10" key="1">
    <citation type="submission" date="2019-02" db="EMBL/GenBank/DDBJ databases">
        <title>Deep-cultivation of Planctomycetes and their phenomic and genomic characterization uncovers novel biology.</title>
        <authorList>
            <person name="Wiegand S."/>
            <person name="Jogler M."/>
            <person name="Boedeker C."/>
            <person name="Pinto D."/>
            <person name="Vollmers J."/>
            <person name="Rivas-Marin E."/>
            <person name="Kohn T."/>
            <person name="Peeters S.H."/>
            <person name="Heuer A."/>
            <person name="Rast P."/>
            <person name="Oberbeckmann S."/>
            <person name="Bunk B."/>
            <person name="Jeske O."/>
            <person name="Meyerdierks A."/>
            <person name="Storesund J.E."/>
            <person name="Kallscheuer N."/>
            <person name="Luecker S."/>
            <person name="Lage O.M."/>
            <person name="Pohl T."/>
            <person name="Merkel B.J."/>
            <person name="Hornburger P."/>
            <person name="Mueller R.-W."/>
            <person name="Bruemmer F."/>
            <person name="Labrenz M."/>
            <person name="Spormann A.M."/>
            <person name="Op den Camp H."/>
            <person name="Overmann J."/>
            <person name="Amann R."/>
            <person name="Jetten M.S.M."/>
            <person name="Mascher T."/>
            <person name="Medema M.H."/>
            <person name="Devos D.P."/>
            <person name="Kaster A.-K."/>
            <person name="Ovreas L."/>
            <person name="Rohde M."/>
            <person name="Galperin M.Y."/>
            <person name="Jogler C."/>
        </authorList>
    </citation>
    <scope>NUCLEOTIDE SEQUENCE [LARGE SCALE GENOMIC DNA]</scope>
    <source>
        <strain evidence="9 10">Q31a</strain>
    </source>
</reference>
<protein>
    <recommendedName>
        <fullName evidence="5">2-dehydro-3-deoxy-phosphogluconate aldolase</fullName>
        <ecNumber evidence="5">4.1.2.14</ecNumber>
    </recommendedName>
</protein>
<dbReference type="PROSITE" id="PS00160">
    <property type="entry name" value="ALDOLASE_KDPG_KHG_2"/>
    <property type="match status" value="1"/>
</dbReference>
<evidence type="ECO:0000313" key="10">
    <source>
        <dbReference type="Proteomes" id="UP000318017"/>
    </source>
</evidence>
<dbReference type="InterPro" id="IPR000887">
    <property type="entry name" value="Aldlse_KDPG_KHG"/>
</dbReference>
<dbReference type="PANTHER" id="PTHR30246">
    <property type="entry name" value="2-KETO-3-DEOXY-6-PHOSPHOGLUCONATE ALDOLASE"/>
    <property type="match status" value="1"/>
</dbReference>
<evidence type="ECO:0000256" key="8">
    <source>
        <dbReference type="ARBA" id="ARBA00023277"/>
    </source>
</evidence>
<dbReference type="Proteomes" id="UP000318017">
    <property type="component" value="Chromosome"/>
</dbReference>
<dbReference type="Gene3D" id="3.20.20.70">
    <property type="entry name" value="Aldolase class I"/>
    <property type="match status" value="1"/>
</dbReference>
<keyword evidence="8" id="KW-0119">Carbohydrate metabolism</keyword>
<evidence type="ECO:0000256" key="1">
    <source>
        <dbReference type="ARBA" id="ARBA00000654"/>
    </source>
</evidence>